<comment type="caution">
    <text evidence="9">The sequence shown here is derived from an EMBL/GenBank/DDBJ whole genome shotgun (WGS) entry which is preliminary data.</text>
</comment>
<evidence type="ECO:0000313" key="9">
    <source>
        <dbReference type="EMBL" id="GAA3936489.1"/>
    </source>
</evidence>
<evidence type="ECO:0000256" key="1">
    <source>
        <dbReference type="ARBA" id="ARBA00004651"/>
    </source>
</evidence>
<feature type="transmembrane region" description="Helical" evidence="7">
    <location>
        <begin position="257"/>
        <end position="279"/>
    </location>
</feature>
<evidence type="ECO:0000313" key="10">
    <source>
        <dbReference type="Proteomes" id="UP001501591"/>
    </source>
</evidence>
<evidence type="ECO:0000256" key="2">
    <source>
        <dbReference type="ARBA" id="ARBA00022448"/>
    </source>
</evidence>
<name>A0ABP7N440_9MICO</name>
<evidence type="ECO:0000256" key="7">
    <source>
        <dbReference type="RuleBase" id="RU363032"/>
    </source>
</evidence>
<dbReference type="Pfam" id="PF12911">
    <property type="entry name" value="OppC_N"/>
    <property type="match status" value="1"/>
</dbReference>
<dbReference type="InterPro" id="IPR035906">
    <property type="entry name" value="MetI-like_sf"/>
</dbReference>
<protein>
    <recommendedName>
        <fullName evidence="8">ABC transmembrane type-1 domain-containing protein</fullName>
    </recommendedName>
</protein>
<keyword evidence="2 7" id="KW-0813">Transport</keyword>
<proteinExistence type="inferred from homology"/>
<evidence type="ECO:0000256" key="6">
    <source>
        <dbReference type="ARBA" id="ARBA00023136"/>
    </source>
</evidence>
<dbReference type="Gene3D" id="1.10.3720.10">
    <property type="entry name" value="MetI-like"/>
    <property type="match status" value="1"/>
</dbReference>
<dbReference type="InterPro" id="IPR000515">
    <property type="entry name" value="MetI-like"/>
</dbReference>
<keyword evidence="4 7" id="KW-0812">Transmembrane</keyword>
<evidence type="ECO:0000256" key="5">
    <source>
        <dbReference type="ARBA" id="ARBA00022989"/>
    </source>
</evidence>
<comment type="subcellular location">
    <subcellularLocation>
        <location evidence="1 7">Cell membrane</location>
        <topology evidence="1 7">Multi-pass membrane protein</topology>
    </subcellularLocation>
</comment>
<dbReference type="InterPro" id="IPR050366">
    <property type="entry name" value="BP-dependent_transpt_permease"/>
</dbReference>
<dbReference type="InterPro" id="IPR025966">
    <property type="entry name" value="OppC_N"/>
</dbReference>
<feature type="transmembrane region" description="Helical" evidence="7">
    <location>
        <begin position="210"/>
        <end position="236"/>
    </location>
</feature>
<feature type="transmembrane region" description="Helical" evidence="7">
    <location>
        <begin position="135"/>
        <end position="163"/>
    </location>
</feature>
<dbReference type="PANTHER" id="PTHR43386:SF25">
    <property type="entry name" value="PEPTIDE ABC TRANSPORTER PERMEASE PROTEIN"/>
    <property type="match status" value="1"/>
</dbReference>
<sequence>MTAVTDTVAMATAPAKRSRRRSLLRGLRSPEAIVGIVIIVVAAAVGIAAPLFTPYSPVDQGPDAFLPPGAAHLLGTDEFGRDLMTRVLYGIRQDLIVGAIAVPIGAVIGTILGAVSTMHKVLDMLVQRAFDVSLAFTGLVMGVTVAALIGPGLVAVLVTVSLVNIPLFGRLSRNAIRGLRSREYVLAARIVGVLPLRVLFRHVLPNALDALIVQAAVSLSLAVFLEGAMSFVGIGVRPPEPSLGSLLRTSISFLDRAPMYAIAPMIVVTALVLAFNLVGDGLNKGLLKR</sequence>
<feature type="transmembrane region" description="Helical" evidence="7">
    <location>
        <begin position="32"/>
        <end position="52"/>
    </location>
</feature>
<accession>A0ABP7N440</accession>
<dbReference type="PROSITE" id="PS50928">
    <property type="entry name" value="ABC_TM1"/>
    <property type="match status" value="1"/>
</dbReference>
<feature type="transmembrane region" description="Helical" evidence="7">
    <location>
        <begin position="95"/>
        <end position="115"/>
    </location>
</feature>
<keyword evidence="6 7" id="KW-0472">Membrane</keyword>
<reference evidence="10" key="1">
    <citation type="journal article" date="2019" name="Int. J. Syst. Evol. Microbiol.">
        <title>The Global Catalogue of Microorganisms (GCM) 10K type strain sequencing project: providing services to taxonomists for standard genome sequencing and annotation.</title>
        <authorList>
            <consortium name="The Broad Institute Genomics Platform"/>
            <consortium name="The Broad Institute Genome Sequencing Center for Infectious Disease"/>
            <person name="Wu L."/>
            <person name="Ma J."/>
        </authorList>
    </citation>
    <scope>NUCLEOTIDE SEQUENCE [LARGE SCALE GENOMIC DNA]</scope>
    <source>
        <strain evidence="10">JCM 17024</strain>
    </source>
</reference>
<dbReference type="Proteomes" id="UP001501591">
    <property type="component" value="Unassembled WGS sequence"/>
</dbReference>
<feature type="domain" description="ABC transmembrane type-1" evidence="8">
    <location>
        <begin position="91"/>
        <end position="279"/>
    </location>
</feature>
<dbReference type="CDD" id="cd06261">
    <property type="entry name" value="TM_PBP2"/>
    <property type="match status" value="1"/>
</dbReference>
<keyword evidence="10" id="KW-1185">Reference proteome</keyword>
<dbReference type="Pfam" id="PF00528">
    <property type="entry name" value="BPD_transp_1"/>
    <property type="match status" value="1"/>
</dbReference>
<dbReference type="PANTHER" id="PTHR43386">
    <property type="entry name" value="OLIGOPEPTIDE TRANSPORT SYSTEM PERMEASE PROTEIN APPC"/>
    <property type="match status" value="1"/>
</dbReference>
<keyword evidence="3" id="KW-1003">Cell membrane</keyword>
<comment type="similarity">
    <text evidence="7">Belongs to the binding-protein-dependent transport system permease family.</text>
</comment>
<dbReference type="EMBL" id="BAABCP010000001">
    <property type="protein sequence ID" value="GAA3936489.1"/>
    <property type="molecule type" value="Genomic_DNA"/>
</dbReference>
<organism evidence="9 10">
    <name type="scientific">Microbacterium soli</name>
    <dbReference type="NCBI Taxonomy" id="446075"/>
    <lineage>
        <taxon>Bacteria</taxon>
        <taxon>Bacillati</taxon>
        <taxon>Actinomycetota</taxon>
        <taxon>Actinomycetes</taxon>
        <taxon>Micrococcales</taxon>
        <taxon>Microbacteriaceae</taxon>
        <taxon>Microbacterium</taxon>
    </lineage>
</organism>
<keyword evidence="5 7" id="KW-1133">Transmembrane helix</keyword>
<dbReference type="SUPFAM" id="SSF161098">
    <property type="entry name" value="MetI-like"/>
    <property type="match status" value="1"/>
</dbReference>
<evidence type="ECO:0000256" key="4">
    <source>
        <dbReference type="ARBA" id="ARBA00022692"/>
    </source>
</evidence>
<evidence type="ECO:0000259" key="8">
    <source>
        <dbReference type="PROSITE" id="PS50928"/>
    </source>
</evidence>
<gene>
    <name evidence="9" type="ORF">GCM10022383_13490</name>
</gene>
<evidence type="ECO:0000256" key="3">
    <source>
        <dbReference type="ARBA" id="ARBA00022475"/>
    </source>
</evidence>